<evidence type="ECO:0000313" key="2">
    <source>
        <dbReference type="Proteomes" id="UP000005631"/>
    </source>
</evidence>
<dbReference type="KEGG" id="oho:Oweho_1422"/>
<dbReference type="AlphaFoldDB" id="G8R850"/>
<dbReference type="NCBIfam" id="TIGR04131">
    <property type="entry name" value="Bac_Flav_CTERM"/>
    <property type="match status" value="1"/>
</dbReference>
<evidence type="ECO:0000313" key="1">
    <source>
        <dbReference type="EMBL" id="AEV32418.1"/>
    </source>
</evidence>
<reference evidence="1 2" key="1">
    <citation type="journal article" date="2012" name="Stand. Genomic Sci.">
        <title>Genome sequence of the orange-pigmented seawater bacterium Owenweeksia hongkongensis type strain (UST20020801(T)).</title>
        <authorList>
            <person name="Riedel T."/>
            <person name="Held B."/>
            <person name="Nolan M."/>
            <person name="Lucas S."/>
            <person name="Lapidus A."/>
            <person name="Tice H."/>
            <person name="Del Rio T.G."/>
            <person name="Cheng J.F."/>
            <person name="Han C."/>
            <person name="Tapia R."/>
            <person name="Goodwin L.A."/>
            <person name="Pitluck S."/>
            <person name="Liolios K."/>
            <person name="Mavromatis K."/>
            <person name="Pagani I."/>
            <person name="Ivanova N."/>
            <person name="Mikhailova N."/>
            <person name="Pati A."/>
            <person name="Chen A."/>
            <person name="Palaniappan K."/>
            <person name="Rohde M."/>
            <person name="Tindall B.J."/>
            <person name="Detter J.C."/>
            <person name="Goker M."/>
            <person name="Woyke T."/>
            <person name="Bristow J."/>
            <person name="Eisen J.A."/>
            <person name="Markowitz V."/>
            <person name="Hugenholtz P."/>
            <person name="Klenk H.P."/>
            <person name="Kyrpides N.C."/>
        </authorList>
    </citation>
    <scope>NUCLEOTIDE SEQUENCE</scope>
    <source>
        <strain evidence="2">DSM 17368 / JCM 12287 / NRRL B-23963</strain>
    </source>
</reference>
<dbReference type="STRING" id="926562.Oweho_1422"/>
<dbReference type="eggNOG" id="COG3291">
    <property type="taxonomic scope" value="Bacteria"/>
</dbReference>
<proteinExistence type="predicted"/>
<accession>G8R850</accession>
<organism evidence="1 2">
    <name type="scientific">Owenweeksia hongkongensis (strain DSM 17368 / CIP 108786 / JCM 12287 / NRRL B-23963 / UST20020801)</name>
    <dbReference type="NCBI Taxonomy" id="926562"/>
    <lineage>
        <taxon>Bacteria</taxon>
        <taxon>Pseudomonadati</taxon>
        <taxon>Bacteroidota</taxon>
        <taxon>Flavobacteriia</taxon>
        <taxon>Flavobacteriales</taxon>
        <taxon>Owenweeksiaceae</taxon>
        <taxon>Owenweeksia</taxon>
    </lineage>
</organism>
<protein>
    <recommendedName>
        <fullName evidence="3">Gliding motility-associated C-terminal domain-containing protein</fullName>
    </recommendedName>
</protein>
<keyword evidence="2" id="KW-1185">Reference proteome</keyword>
<dbReference type="Pfam" id="PF13585">
    <property type="entry name" value="CHU_C"/>
    <property type="match status" value="1"/>
</dbReference>
<gene>
    <name evidence="1" type="ordered locus">Oweho_1422</name>
</gene>
<dbReference type="Proteomes" id="UP000005631">
    <property type="component" value="Chromosome"/>
</dbReference>
<dbReference type="Gene3D" id="2.60.40.4070">
    <property type="match status" value="1"/>
</dbReference>
<dbReference type="InterPro" id="IPR026341">
    <property type="entry name" value="T9SS_type_B"/>
</dbReference>
<dbReference type="EMBL" id="CP003156">
    <property type="protein sequence ID" value="AEV32418.1"/>
    <property type="molecule type" value="Genomic_DNA"/>
</dbReference>
<name>G8R850_OWEHD</name>
<dbReference type="HOGENOM" id="CLU_833775_0_0_10"/>
<sequence length="333" mass="36402">MLLGFTGLRAQVVVDTICTTAGPSNLAVPFQAGVIYSWQITGGTILSKPDSNDILVDWNPTPGFFPISVTAIPLNGDCHDTTFAQIYIIAPVKASVAGPQEVCRGTEVILSTALTSGVIWQGGKKDKEIRFIAHQDTTVYLVADNYPCDPDTTFHFIKVVDPPQTSISSLEDTLQVGTILDLYYTGASGVGVDWYLDENKQGSGTYARYQFDEEGDHVVTQVVSDGTCTDTLYRYVYVKKIFKLFIPNAFTPDGDGINDVFLFKGVGIARFQANVYNRWGEMVYSWDESSGSDGWDGTQNGKPVPTGVYTYKIVVEDVGGTQVDEQGSFNLLR</sequence>
<evidence type="ECO:0008006" key="3">
    <source>
        <dbReference type="Google" id="ProtNLM"/>
    </source>
</evidence>